<sequence>MNLIQLIIVNIKRMLKDPLKVGLMLIMPIAVILFVNFLEGGDSHQSSKLSNVTVAYNIEDEGDLWETIYSSPSKSQWIFQNEKDKALELLESNEVAVVYNIPSNFTEKINNYEKPIIESYKREEGNITIPLEMDINNKINEFIKEKLLIDKGIISNKEDLYILKTETLFERNQKIVTGDLHTATMLLIYFIILGASPIVTELMEFKKKNIISRSITTPNKSSVILGSIALSLLFFQVAANILVVLLGAKVTGYNIVNLPIIFINFILASLFSITLSLAMTRIFNNEGSASMVTALVAILTLFLSMFAQDGIYQNVPEFIKNLGKFTPQYWMFDSLEKSIIFPNVFIVLLIVLALFTAGSYRLKDFVRK</sequence>
<feature type="transmembrane region" description="Helical" evidence="5">
    <location>
        <begin position="339"/>
        <end position="360"/>
    </location>
</feature>
<dbReference type="PANTHER" id="PTHR43027:SF1">
    <property type="entry name" value="DOXORUBICIN RESISTANCE ABC TRANSPORTER PERMEASE PROTEIN DRRC-RELATED"/>
    <property type="match status" value="1"/>
</dbReference>
<evidence type="ECO:0000259" key="6">
    <source>
        <dbReference type="Pfam" id="PF12698"/>
    </source>
</evidence>
<dbReference type="PANTHER" id="PTHR43027">
    <property type="entry name" value="DOXORUBICIN RESISTANCE ABC TRANSPORTER PERMEASE PROTEIN DRRC-RELATED"/>
    <property type="match status" value="1"/>
</dbReference>
<keyword evidence="3 5" id="KW-1133">Transmembrane helix</keyword>
<feature type="transmembrane region" description="Helical" evidence="5">
    <location>
        <begin position="180"/>
        <end position="202"/>
    </location>
</feature>
<evidence type="ECO:0000313" key="7">
    <source>
        <dbReference type="EMBL" id="MCQ4923287.1"/>
    </source>
</evidence>
<dbReference type="Proteomes" id="UP001524478">
    <property type="component" value="Unassembled WGS sequence"/>
</dbReference>
<dbReference type="EMBL" id="JANGAC010000006">
    <property type="protein sequence ID" value="MCQ4923287.1"/>
    <property type="molecule type" value="Genomic_DNA"/>
</dbReference>
<comment type="subcellular location">
    <subcellularLocation>
        <location evidence="1">Membrane</location>
        <topology evidence="1">Multi-pass membrane protein</topology>
    </subcellularLocation>
</comment>
<evidence type="ECO:0000256" key="2">
    <source>
        <dbReference type="ARBA" id="ARBA00022692"/>
    </source>
</evidence>
<dbReference type="Pfam" id="PF12698">
    <property type="entry name" value="ABC2_membrane_3"/>
    <property type="match status" value="1"/>
</dbReference>
<feature type="transmembrane region" description="Helical" evidence="5">
    <location>
        <begin position="289"/>
        <end position="307"/>
    </location>
</feature>
<feature type="transmembrane region" description="Helical" evidence="5">
    <location>
        <begin position="223"/>
        <end position="246"/>
    </location>
</feature>
<proteinExistence type="predicted"/>
<gene>
    <name evidence="7" type="ORF">NE686_09340</name>
</gene>
<evidence type="ECO:0000313" key="8">
    <source>
        <dbReference type="Proteomes" id="UP001524478"/>
    </source>
</evidence>
<evidence type="ECO:0000256" key="5">
    <source>
        <dbReference type="SAM" id="Phobius"/>
    </source>
</evidence>
<dbReference type="InterPro" id="IPR052902">
    <property type="entry name" value="ABC-2_transporter"/>
</dbReference>
<feature type="transmembrane region" description="Helical" evidence="5">
    <location>
        <begin position="21"/>
        <end position="38"/>
    </location>
</feature>
<name>A0ABT1SAC6_9FIRM</name>
<keyword evidence="8" id="KW-1185">Reference proteome</keyword>
<dbReference type="Gene3D" id="3.40.1710.10">
    <property type="entry name" value="abc type-2 transporter like domain"/>
    <property type="match status" value="1"/>
</dbReference>
<reference evidence="7 8" key="1">
    <citation type="submission" date="2022-06" db="EMBL/GenBank/DDBJ databases">
        <title>Isolation of gut microbiota from human fecal samples.</title>
        <authorList>
            <person name="Pamer E.G."/>
            <person name="Barat B."/>
            <person name="Waligurski E."/>
            <person name="Medina S."/>
            <person name="Paddock L."/>
            <person name="Mostad J."/>
        </authorList>
    </citation>
    <scope>NUCLEOTIDE SEQUENCE [LARGE SCALE GENOMIC DNA]</scope>
    <source>
        <strain evidence="7 8">DFI.7.95</strain>
    </source>
</reference>
<accession>A0ABT1SAC6</accession>
<feature type="transmembrane region" description="Helical" evidence="5">
    <location>
        <begin position="258"/>
        <end position="277"/>
    </location>
</feature>
<evidence type="ECO:0000256" key="4">
    <source>
        <dbReference type="ARBA" id="ARBA00023136"/>
    </source>
</evidence>
<evidence type="ECO:0000256" key="1">
    <source>
        <dbReference type="ARBA" id="ARBA00004141"/>
    </source>
</evidence>
<feature type="domain" description="ABC-2 type transporter transmembrane" evidence="6">
    <location>
        <begin position="23"/>
        <end position="356"/>
    </location>
</feature>
<dbReference type="InterPro" id="IPR013525">
    <property type="entry name" value="ABC2_TM"/>
</dbReference>
<dbReference type="RefSeq" id="WP_256311296.1">
    <property type="nucleotide sequence ID" value="NZ_JANGAC010000006.1"/>
</dbReference>
<evidence type="ECO:0000256" key="3">
    <source>
        <dbReference type="ARBA" id="ARBA00022989"/>
    </source>
</evidence>
<keyword evidence="4 5" id="KW-0472">Membrane</keyword>
<organism evidence="7 8">
    <name type="scientific">Tissierella carlieri</name>
    <dbReference type="NCBI Taxonomy" id="689904"/>
    <lineage>
        <taxon>Bacteria</taxon>
        <taxon>Bacillati</taxon>
        <taxon>Bacillota</taxon>
        <taxon>Tissierellia</taxon>
        <taxon>Tissierellales</taxon>
        <taxon>Tissierellaceae</taxon>
        <taxon>Tissierella</taxon>
    </lineage>
</organism>
<protein>
    <submittedName>
        <fullName evidence="7">ABC transporter permease</fullName>
    </submittedName>
</protein>
<comment type="caution">
    <text evidence="7">The sequence shown here is derived from an EMBL/GenBank/DDBJ whole genome shotgun (WGS) entry which is preliminary data.</text>
</comment>
<keyword evidence="2 5" id="KW-0812">Transmembrane</keyword>